<feature type="compositionally biased region" description="Polar residues" evidence="5">
    <location>
        <begin position="411"/>
        <end position="420"/>
    </location>
</feature>
<dbReference type="PROSITE" id="PS00141">
    <property type="entry name" value="ASP_PROTEASE"/>
    <property type="match status" value="1"/>
</dbReference>
<feature type="region of interest" description="Disordered" evidence="5">
    <location>
        <begin position="396"/>
        <end position="420"/>
    </location>
</feature>
<dbReference type="GO" id="GO:0004190">
    <property type="term" value="F:aspartic-type endopeptidase activity"/>
    <property type="evidence" value="ECO:0007669"/>
    <property type="project" value="UniProtKB-KW"/>
</dbReference>
<dbReference type="SUPFAM" id="SSF50630">
    <property type="entry name" value="Acid proteases"/>
    <property type="match status" value="2"/>
</dbReference>
<dbReference type="AlphaFoldDB" id="A0AAF0E2Q5"/>
<dbReference type="PROSITE" id="PS51767">
    <property type="entry name" value="PEPTIDASE_A1"/>
    <property type="match status" value="2"/>
</dbReference>
<evidence type="ECO:0000256" key="5">
    <source>
        <dbReference type="SAM" id="MobiDB-lite"/>
    </source>
</evidence>
<protein>
    <submittedName>
        <fullName evidence="7">Cathepsin D</fullName>
        <ecNumber evidence="7">3.4.23.5</ecNumber>
    </submittedName>
</protein>
<feature type="compositionally biased region" description="Basic residues" evidence="5">
    <location>
        <begin position="14"/>
        <end position="25"/>
    </location>
</feature>
<proteinExistence type="inferred from homology"/>
<evidence type="ECO:0000256" key="2">
    <source>
        <dbReference type="ARBA" id="ARBA00022750"/>
    </source>
</evidence>
<feature type="active site" evidence="3">
    <location>
        <position position="258"/>
    </location>
</feature>
<dbReference type="InterPro" id="IPR033121">
    <property type="entry name" value="PEPTIDASE_A1"/>
</dbReference>
<keyword evidence="2 4" id="KW-0064">Aspartyl protease</keyword>
<name>A0AAF0E2Q5_9BASI</name>
<feature type="domain" description="Peptidase A1" evidence="6">
    <location>
        <begin position="40"/>
        <end position="375"/>
    </location>
</feature>
<keyword evidence="4" id="KW-0645">Protease</keyword>
<evidence type="ECO:0000313" key="7">
    <source>
        <dbReference type="EMBL" id="WFD04170.1"/>
    </source>
</evidence>
<dbReference type="Proteomes" id="UP001214603">
    <property type="component" value="Chromosome 7"/>
</dbReference>
<dbReference type="PANTHER" id="PTHR47966:SF6">
    <property type="entry name" value="PEPTIDASE A1 DOMAIN-CONTAINING PROTEIN"/>
    <property type="match status" value="1"/>
</dbReference>
<evidence type="ECO:0000259" key="6">
    <source>
        <dbReference type="PROSITE" id="PS51767"/>
    </source>
</evidence>
<accession>A0AAF0E2Q5</accession>
<feature type="domain" description="Peptidase A1" evidence="6">
    <location>
        <begin position="509"/>
        <end position="841"/>
    </location>
</feature>
<dbReference type="InterPro" id="IPR001461">
    <property type="entry name" value="Aspartic_peptidase_A1"/>
</dbReference>
<dbReference type="CDD" id="cd05471">
    <property type="entry name" value="pepsin_like"/>
    <property type="match status" value="2"/>
</dbReference>
<organism evidence="7 8">
    <name type="scientific">Malassezia obtusa</name>
    <dbReference type="NCBI Taxonomy" id="76774"/>
    <lineage>
        <taxon>Eukaryota</taxon>
        <taxon>Fungi</taxon>
        <taxon>Dikarya</taxon>
        <taxon>Basidiomycota</taxon>
        <taxon>Ustilaginomycotina</taxon>
        <taxon>Malasseziomycetes</taxon>
        <taxon>Malasseziales</taxon>
        <taxon>Malasseziaceae</taxon>
        <taxon>Malassezia</taxon>
    </lineage>
</organism>
<reference evidence="7" key="1">
    <citation type="submission" date="2023-03" db="EMBL/GenBank/DDBJ databases">
        <title>Mating type loci evolution in Malassezia.</title>
        <authorList>
            <person name="Coelho M.A."/>
        </authorList>
    </citation>
    <scope>NUCLEOTIDE SEQUENCE</scope>
    <source>
        <strain evidence="7">CBS 7876</strain>
    </source>
</reference>
<dbReference type="InterPro" id="IPR001969">
    <property type="entry name" value="Aspartic_peptidase_AS"/>
</dbReference>
<dbReference type="PANTHER" id="PTHR47966">
    <property type="entry name" value="BETA-SITE APP-CLEAVING ENZYME, ISOFORM A-RELATED"/>
    <property type="match status" value="1"/>
</dbReference>
<evidence type="ECO:0000256" key="3">
    <source>
        <dbReference type="PIRSR" id="PIRSR601461-1"/>
    </source>
</evidence>
<keyword evidence="4 7" id="KW-0378">Hydrolase</keyword>
<dbReference type="Gene3D" id="2.40.70.10">
    <property type="entry name" value="Acid Proteases"/>
    <property type="match status" value="4"/>
</dbReference>
<comment type="similarity">
    <text evidence="1 4">Belongs to the peptidase A1 family.</text>
</comment>
<dbReference type="EC" id="3.4.23.5" evidence="7"/>
<feature type="region of interest" description="Disordered" evidence="5">
    <location>
        <begin position="864"/>
        <end position="886"/>
    </location>
</feature>
<evidence type="ECO:0000313" key="8">
    <source>
        <dbReference type="Proteomes" id="UP001214603"/>
    </source>
</evidence>
<dbReference type="Pfam" id="PF00026">
    <property type="entry name" value="Asp"/>
    <property type="match status" value="2"/>
</dbReference>
<feature type="region of interest" description="Disordered" evidence="5">
    <location>
        <begin position="1"/>
        <end position="27"/>
    </location>
</feature>
<sequence>MDQEHLALSAKYNGSRKHKNQKAHPRQLVGIGDYGQDSFYFMPIGIGSPPRSVNVLMDTGSSDFWIADASCSKSSGCPSSMPLYDPSKSSSFKSSDRKFTTPYGDGTNEVSGMLGADDVTMAGYRVNGLTFGRVSRLTGSTIQPPASGLMGLGFESLSSSQSTPFWEVVALQGKVKDSVFSFQLASVNAQNTRQKVVPGGVFSLGVLDNRQYKGDIHWIKTANGFGARGVGYWAIAMDALEMNGKKIPLGNMNVVAVDTGTTLIGGPKRVLQEIYSQIPGVQPAPTSLFGGSGYYMYPCTQPFTLKFMFGGKVFQLNNENLNLGRLSRSSNMCVSSLFDAPNVQNSGMPAWILGDTFLRTVFTVFSWHPEQIGFASLPDDGVSTLPLTSISSGQTFAESQTPAAGGDDSATDQPSSSVKTINTQQTGLLGGSGLPTPSLASVPSGFSSLASLHSYGLDGKSGALAPYSTRLALAHPHNGIDGEVLGTWAGRESDEVQRRYAAPSASLEARQTAAMGDHGPDKYFNVLLDTGSSDFWLAGVQCTEEKGCDSAVPRYNATASSTSTVSHEKFQLKYAVGSVDGNFVSDDVSVAGYKVAQLAFAQGNELGPRTLVPPASGVMGLAFHTLTSTARLPLWELLASEGKMQDLVFSFQLASNVNKIKNTADVLPGGTWTLGVIDRSQYEGEISWSAVLNTYGPRGSGFWGIRMDGFKVNGRALDIGTQNTVSIDTGTSLIGGPEHIVEQVYASVPGATRGTGHLAQYYIYPCSSQYNITLVFNNQPWVLTSESLNLGHVFHDSDQCLGALFVVKSTLQRVPEWVVGDSFLKNVFSVFSYEPPLVGFARLPRSGVAQPSLTSMQTGVAMNTAAPTASQPVQPSPEQEHRQRTADHALPTPSVVSVPAGLHVSAASARSAAWRGTARGVALAMAAVLVVHAACF</sequence>
<dbReference type="PRINTS" id="PR00792">
    <property type="entry name" value="PEPSIN"/>
</dbReference>
<dbReference type="EMBL" id="CP119940">
    <property type="protein sequence ID" value="WFD04170.1"/>
    <property type="molecule type" value="Genomic_DNA"/>
</dbReference>
<evidence type="ECO:0000256" key="4">
    <source>
        <dbReference type="RuleBase" id="RU000454"/>
    </source>
</evidence>
<dbReference type="InterPro" id="IPR021109">
    <property type="entry name" value="Peptidase_aspartic_dom_sf"/>
</dbReference>
<keyword evidence="8" id="KW-1185">Reference proteome</keyword>
<dbReference type="InterPro" id="IPR034164">
    <property type="entry name" value="Pepsin-like_dom"/>
</dbReference>
<gene>
    <name evidence="7" type="ORF">MOBT1_002873</name>
</gene>
<feature type="active site" evidence="3">
    <location>
        <position position="58"/>
    </location>
</feature>
<feature type="compositionally biased region" description="Polar residues" evidence="5">
    <location>
        <begin position="864"/>
        <end position="877"/>
    </location>
</feature>
<evidence type="ECO:0000256" key="1">
    <source>
        <dbReference type="ARBA" id="ARBA00007447"/>
    </source>
</evidence>
<dbReference type="GO" id="GO:0006508">
    <property type="term" value="P:proteolysis"/>
    <property type="evidence" value="ECO:0007669"/>
    <property type="project" value="UniProtKB-KW"/>
</dbReference>